<sequence length="201" mass="22447">MFLSNSDTSNCKQTIDTHFLPLVEGQHVLRIKQTHQISRGQHVLRITFRQGQIRQPLTGFLPLRGQIRQPLTPDFLPLVEGQHVLRTSHRHIRSGQPLTPDFLPLVEGQHVLRLHSRHIKSGNHSKTLTRGSACSKNHIDTSNQATIDTWLLTFSRGSACSKNHIDTSNQATSDTDFLPLVSGSACSKNHIDTSNQATIDT</sequence>
<name>A0A8S3TAD1_MYTED</name>
<keyword evidence="2" id="KW-1185">Reference proteome</keyword>
<dbReference type="AlphaFoldDB" id="A0A8S3TAD1"/>
<protein>
    <submittedName>
        <fullName evidence="1">Uncharacterized protein</fullName>
    </submittedName>
</protein>
<accession>A0A8S3TAD1</accession>
<evidence type="ECO:0000313" key="1">
    <source>
        <dbReference type="EMBL" id="CAG2228352.1"/>
    </source>
</evidence>
<organism evidence="1 2">
    <name type="scientific">Mytilus edulis</name>
    <name type="common">Blue mussel</name>
    <dbReference type="NCBI Taxonomy" id="6550"/>
    <lineage>
        <taxon>Eukaryota</taxon>
        <taxon>Metazoa</taxon>
        <taxon>Spiralia</taxon>
        <taxon>Lophotrochozoa</taxon>
        <taxon>Mollusca</taxon>
        <taxon>Bivalvia</taxon>
        <taxon>Autobranchia</taxon>
        <taxon>Pteriomorphia</taxon>
        <taxon>Mytilida</taxon>
        <taxon>Mytiloidea</taxon>
        <taxon>Mytilidae</taxon>
        <taxon>Mytilinae</taxon>
        <taxon>Mytilus</taxon>
    </lineage>
</organism>
<comment type="caution">
    <text evidence="1">The sequence shown here is derived from an EMBL/GenBank/DDBJ whole genome shotgun (WGS) entry which is preliminary data.</text>
</comment>
<dbReference type="EMBL" id="CAJPWZ010001994">
    <property type="protein sequence ID" value="CAG2228352.1"/>
    <property type="molecule type" value="Genomic_DNA"/>
</dbReference>
<evidence type="ECO:0000313" key="2">
    <source>
        <dbReference type="Proteomes" id="UP000683360"/>
    </source>
</evidence>
<dbReference type="Proteomes" id="UP000683360">
    <property type="component" value="Unassembled WGS sequence"/>
</dbReference>
<reference evidence="1" key="1">
    <citation type="submission" date="2021-03" db="EMBL/GenBank/DDBJ databases">
        <authorList>
            <person name="Bekaert M."/>
        </authorList>
    </citation>
    <scope>NUCLEOTIDE SEQUENCE</scope>
</reference>
<gene>
    <name evidence="1" type="ORF">MEDL_41296</name>
</gene>
<proteinExistence type="predicted"/>